<organism evidence="2 3">
    <name type="scientific">Pseudomonas asplenii</name>
    <dbReference type="NCBI Taxonomy" id="53407"/>
    <lineage>
        <taxon>Bacteria</taxon>
        <taxon>Pseudomonadati</taxon>
        <taxon>Pseudomonadota</taxon>
        <taxon>Gammaproteobacteria</taxon>
        <taxon>Pseudomonadales</taxon>
        <taxon>Pseudomonadaceae</taxon>
        <taxon>Pseudomonas</taxon>
    </lineage>
</organism>
<evidence type="ECO:0000259" key="1">
    <source>
        <dbReference type="Pfam" id="PF07201"/>
    </source>
</evidence>
<dbReference type="EMBL" id="JSYZ01000009">
    <property type="protein sequence ID" value="KPA90818.1"/>
    <property type="molecule type" value="Genomic_DNA"/>
</dbReference>
<dbReference type="AlphaFoldDB" id="A0A0M9GGR8"/>
<evidence type="ECO:0000313" key="3">
    <source>
        <dbReference type="Proteomes" id="UP000037931"/>
    </source>
</evidence>
<accession>A0A0M9GGR8</accession>
<dbReference type="InterPro" id="IPR010812">
    <property type="entry name" value="HrpJ-like"/>
</dbReference>
<dbReference type="Gene3D" id="1.10.150.630">
    <property type="match status" value="1"/>
</dbReference>
<dbReference type="PRINTS" id="PR01344">
    <property type="entry name" value="INVEPROTEIN"/>
</dbReference>
<dbReference type="SUPFAM" id="SSF140591">
    <property type="entry name" value="Type III secretion system domain"/>
    <property type="match status" value="1"/>
</dbReference>
<gene>
    <name evidence="2" type="ORF">PF66_02887</name>
</gene>
<dbReference type="GO" id="GO:0009986">
    <property type="term" value="C:cell surface"/>
    <property type="evidence" value="ECO:0007669"/>
    <property type="project" value="InterPro"/>
</dbReference>
<protein>
    <submittedName>
        <fullName evidence="2">Type III secretion regulator YopN/LcrE/InvE/MxiC</fullName>
    </submittedName>
</protein>
<dbReference type="NCBIfam" id="TIGR02568">
    <property type="entry name" value="LcrE"/>
    <property type="match status" value="1"/>
</dbReference>
<dbReference type="GO" id="GO:0030254">
    <property type="term" value="P:protein secretion by the type III secretion system"/>
    <property type="evidence" value="ECO:0007669"/>
    <property type="project" value="InterPro"/>
</dbReference>
<sequence length="370" mass="41364">MVSIHSVSSRALLARLDAARQDAQAQPDAEPSDAEADPVALLQRFIEKSDDMSAALAGFRQRRHFELKAESRPDSFEAVLDEDVQPKARQVLALAKATDKPVEWLLQAARGLFPDDSDLVLVLRELLRRSRLQAATRQRLEQLLETVVAQASPRRLKAGINSALKARLFGRVMELRAGLLREAYRDYLESEAGAVTCYEDWVALFGAGRRVTVLAFIEAALLTDIAAQDPSCSRQEFGPLLARLTDLKRLRSADATFVASVLGDERVCRCNDEEADWLVFFFGVLRHPGELDQLLSGVLGERVLLTLYRERSALLQVLRRACLRLPHELFADEDALARLAEQFLALADVVLGHEQVERRRGVRPFDETGN</sequence>
<reference evidence="2 3" key="1">
    <citation type="journal article" date="2015" name="PLoS ONE">
        <title>Rice-Infecting Pseudomonas Genomes Are Highly Accessorized and Harbor Multiple Putative Virulence Mechanisms to Cause Sheath Brown Rot.</title>
        <authorList>
            <person name="Quibod I.L."/>
            <person name="Grande G."/>
            <person name="Oreiro E.G."/>
            <person name="Borja F.N."/>
            <person name="Dossa G.S."/>
            <person name="Mauleon R."/>
            <person name="Cruz C.V."/>
            <person name="Oliva R."/>
        </authorList>
    </citation>
    <scope>NUCLEOTIDE SEQUENCE [LARGE SCALE GENOMIC DNA]</scope>
    <source>
        <strain evidence="2 3">IRRI 6609</strain>
    </source>
</reference>
<name>A0A0M9GGR8_9PSED</name>
<feature type="domain" description="Hypersensitivity response secretion-like HrpJ" evidence="1">
    <location>
        <begin position="45"/>
        <end position="205"/>
    </location>
</feature>
<evidence type="ECO:0000313" key="2">
    <source>
        <dbReference type="EMBL" id="KPA90818.1"/>
    </source>
</evidence>
<dbReference type="GO" id="GO:0019867">
    <property type="term" value="C:outer membrane"/>
    <property type="evidence" value="ECO:0007669"/>
    <property type="project" value="InterPro"/>
</dbReference>
<comment type="caution">
    <text evidence="2">The sequence shown here is derived from an EMBL/GenBank/DDBJ whole genome shotgun (WGS) entry which is preliminary data.</text>
</comment>
<dbReference type="GO" id="GO:0050709">
    <property type="term" value="P:negative regulation of protein secretion"/>
    <property type="evidence" value="ECO:0007669"/>
    <property type="project" value="InterPro"/>
</dbReference>
<dbReference type="Pfam" id="PF07201">
    <property type="entry name" value="HrpJ"/>
    <property type="match status" value="1"/>
</dbReference>
<dbReference type="OrthoDB" id="7028879at2"/>
<dbReference type="STRING" id="50340.PF66_02887"/>
<dbReference type="PATRIC" id="fig|50340.43.peg.6274"/>
<dbReference type="InterPro" id="IPR003520">
    <property type="entry name" value="Invas_InvE"/>
</dbReference>
<proteinExistence type="predicted"/>
<keyword evidence="3" id="KW-1185">Reference proteome</keyword>
<dbReference type="RefSeq" id="WP_054063033.1">
    <property type="nucleotide sequence ID" value="NZ_JSYZ01000009.1"/>
</dbReference>
<dbReference type="Proteomes" id="UP000037931">
    <property type="component" value="Unassembled WGS sequence"/>
</dbReference>
<dbReference type="InterPro" id="IPR013401">
    <property type="entry name" value="T3SS_LcrE"/>
</dbReference>